<feature type="region of interest" description="Disordered" evidence="5">
    <location>
        <begin position="227"/>
        <end position="246"/>
    </location>
</feature>
<dbReference type="GO" id="GO:0046943">
    <property type="term" value="F:carboxylic acid transmembrane transporter activity"/>
    <property type="evidence" value="ECO:0007669"/>
    <property type="project" value="TreeGrafter"/>
</dbReference>
<feature type="transmembrane region" description="Helical" evidence="6">
    <location>
        <begin position="305"/>
        <end position="328"/>
    </location>
</feature>
<feature type="transmembrane region" description="Helical" evidence="6">
    <location>
        <begin position="156"/>
        <end position="176"/>
    </location>
</feature>
<dbReference type="PROSITE" id="PS00217">
    <property type="entry name" value="SUGAR_TRANSPORT_2"/>
    <property type="match status" value="1"/>
</dbReference>
<evidence type="ECO:0000256" key="2">
    <source>
        <dbReference type="ARBA" id="ARBA00022692"/>
    </source>
</evidence>
<comment type="subcellular location">
    <subcellularLocation>
        <location evidence="1">Membrane</location>
        <topology evidence="1">Multi-pass membrane protein</topology>
    </subcellularLocation>
</comment>
<evidence type="ECO:0000256" key="1">
    <source>
        <dbReference type="ARBA" id="ARBA00004141"/>
    </source>
</evidence>
<feature type="compositionally biased region" description="Low complexity" evidence="5">
    <location>
        <begin position="231"/>
        <end position="242"/>
    </location>
</feature>
<dbReference type="InterPro" id="IPR020846">
    <property type="entry name" value="MFS_dom"/>
</dbReference>
<feature type="transmembrane region" description="Helical" evidence="6">
    <location>
        <begin position="426"/>
        <end position="446"/>
    </location>
</feature>
<feature type="domain" description="Major facilitator superfamily (MFS) profile" evidence="7">
    <location>
        <begin position="25"/>
        <end position="451"/>
    </location>
</feature>
<dbReference type="AlphaFoldDB" id="A0A193FT29"/>
<feature type="transmembrane region" description="Helical" evidence="6">
    <location>
        <begin position="395"/>
        <end position="414"/>
    </location>
</feature>
<accession>A0A193FT29</accession>
<evidence type="ECO:0000256" key="3">
    <source>
        <dbReference type="ARBA" id="ARBA00022989"/>
    </source>
</evidence>
<name>A0A193FT29_9BORD</name>
<evidence type="ECO:0000259" key="7">
    <source>
        <dbReference type="PROSITE" id="PS50850"/>
    </source>
</evidence>
<keyword evidence="3 6" id="KW-1133">Transmembrane helix</keyword>
<feature type="transmembrane region" description="Helical" evidence="6">
    <location>
        <begin position="361"/>
        <end position="383"/>
    </location>
</feature>
<feature type="transmembrane region" description="Helical" evidence="6">
    <location>
        <begin position="63"/>
        <end position="85"/>
    </location>
</feature>
<dbReference type="EMBL" id="CP016171">
    <property type="protein sequence ID" value="ANN70478.1"/>
    <property type="molecule type" value="Genomic_DNA"/>
</dbReference>
<protein>
    <submittedName>
        <fullName evidence="8">MFS transporter</fullName>
    </submittedName>
</protein>
<feature type="transmembrane region" description="Helical" evidence="6">
    <location>
        <begin position="122"/>
        <end position="144"/>
    </location>
</feature>
<dbReference type="PANTHER" id="PTHR23508">
    <property type="entry name" value="CARBOXYLIC ACID TRANSPORTER PROTEIN HOMOLOG"/>
    <property type="match status" value="1"/>
</dbReference>
<gene>
    <name evidence="8" type="ORF">BAU08_03235</name>
</gene>
<feature type="transmembrane region" description="Helical" evidence="6">
    <location>
        <begin position="188"/>
        <end position="205"/>
    </location>
</feature>
<keyword evidence="2 6" id="KW-0812">Transmembrane</keyword>
<feature type="transmembrane region" description="Helical" evidence="6">
    <location>
        <begin position="265"/>
        <end position="285"/>
    </location>
</feature>
<dbReference type="STRING" id="463025.BAU08_03235"/>
<dbReference type="PANTHER" id="PTHR23508:SF10">
    <property type="entry name" value="CARBOXYLIC ACID TRANSPORTER PROTEIN HOMOLOG"/>
    <property type="match status" value="1"/>
</dbReference>
<evidence type="ECO:0000313" key="9">
    <source>
        <dbReference type="Proteomes" id="UP000092213"/>
    </source>
</evidence>
<reference evidence="8 9" key="1">
    <citation type="submission" date="2016-06" db="EMBL/GenBank/DDBJ databases">
        <title>Complete genome sequences of Bordetella bronchialis and Bordetella flabilis.</title>
        <authorList>
            <person name="LiPuma J.J."/>
            <person name="Spilker T."/>
        </authorList>
    </citation>
    <scope>NUCLEOTIDE SEQUENCE [LARGE SCALE GENOMIC DNA]</scope>
    <source>
        <strain evidence="8 9">AU17976</strain>
    </source>
</reference>
<feature type="transmembrane region" description="Helical" evidence="6">
    <location>
        <begin position="97"/>
        <end position="116"/>
    </location>
</feature>
<dbReference type="InterPro" id="IPR005828">
    <property type="entry name" value="MFS_sugar_transport-like"/>
</dbReference>
<dbReference type="GO" id="GO:0005886">
    <property type="term" value="C:plasma membrane"/>
    <property type="evidence" value="ECO:0007669"/>
    <property type="project" value="TreeGrafter"/>
</dbReference>
<dbReference type="PROSITE" id="PS00216">
    <property type="entry name" value="SUGAR_TRANSPORT_1"/>
    <property type="match status" value="2"/>
</dbReference>
<evidence type="ECO:0000256" key="6">
    <source>
        <dbReference type="SAM" id="Phobius"/>
    </source>
</evidence>
<proteinExistence type="predicted"/>
<dbReference type="InterPro" id="IPR005829">
    <property type="entry name" value="Sugar_transporter_CS"/>
</dbReference>
<organism evidence="8 9">
    <name type="scientific">Bordetella bronchialis</name>
    <dbReference type="NCBI Taxonomy" id="463025"/>
    <lineage>
        <taxon>Bacteria</taxon>
        <taxon>Pseudomonadati</taxon>
        <taxon>Pseudomonadota</taxon>
        <taxon>Betaproteobacteria</taxon>
        <taxon>Burkholderiales</taxon>
        <taxon>Alcaligenaceae</taxon>
        <taxon>Bordetella</taxon>
    </lineage>
</organism>
<dbReference type="RefSeq" id="WP_066668104.1">
    <property type="nucleotide sequence ID" value="NZ_CP016171.1"/>
</dbReference>
<dbReference type="Gene3D" id="1.20.1250.20">
    <property type="entry name" value="MFS general substrate transporter like domains"/>
    <property type="match status" value="1"/>
</dbReference>
<dbReference type="InterPro" id="IPR036259">
    <property type="entry name" value="MFS_trans_sf"/>
</dbReference>
<sequence>MRPAETLWARPPSWHANLTAKHWRTLNGAFLGWIFDGYEALALVVVLPALLHGLLRPDQMAELPVYGGLVIGITLLGWGIGGLVGGTLADYIGRKRMMMWSVLLYGLLTGLTAFAQDIWQVSLLRLLTGLAMGSEWSTGIALVAETWPREARAKGAGFLQSGFGWGTLLAALIWYAMTSYDPFGVNNWRAMFVLGAVPALFVLYLRRGVDESEQWIEAVRNRQWSATGQDAAGAGREPAPARQGDERRPFTLKQLFSEREAVRRIALTTVLSIAAIVGWWAVSSWLPAYTAALGAAGHVADPQAWVSRVSISYTLGATAAYLVSGFIIDAVGRRLFLFLTFVGCFVTTLATYGWVGSVQGLILVAPVNGFFTLGCAFAWLAIYPSELFTATVRSTAVSFVFNSARLIAWVFPILSGRMIQAFGGVAHGALLIGCVYLVGLVLPWFLPETRDADLPR</sequence>
<dbReference type="SUPFAM" id="SSF103473">
    <property type="entry name" value="MFS general substrate transporter"/>
    <property type="match status" value="1"/>
</dbReference>
<dbReference type="PROSITE" id="PS50850">
    <property type="entry name" value="MFS"/>
    <property type="match status" value="1"/>
</dbReference>
<dbReference type="Pfam" id="PF00083">
    <property type="entry name" value="Sugar_tr"/>
    <property type="match status" value="1"/>
</dbReference>
<keyword evidence="4 6" id="KW-0472">Membrane</keyword>
<evidence type="ECO:0000256" key="4">
    <source>
        <dbReference type="ARBA" id="ARBA00023136"/>
    </source>
</evidence>
<dbReference type="Proteomes" id="UP000092213">
    <property type="component" value="Chromosome"/>
</dbReference>
<feature type="transmembrane region" description="Helical" evidence="6">
    <location>
        <begin position="30"/>
        <end position="51"/>
    </location>
</feature>
<evidence type="ECO:0000256" key="5">
    <source>
        <dbReference type="SAM" id="MobiDB-lite"/>
    </source>
</evidence>
<evidence type="ECO:0000313" key="8">
    <source>
        <dbReference type="EMBL" id="ANN70478.1"/>
    </source>
</evidence>
<feature type="transmembrane region" description="Helical" evidence="6">
    <location>
        <begin position="335"/>
        <end position="355"/>
    </location>
</feature>